<evidence type="ECO:0000313" key="3">
    <source>
        <dbReference type="EMBL" id="OPC82660.1"/>
    </source>
</evidence>
<evidence type="ECO:0000256" key="2">
    <source>
        <dbReference type="SAM" id="SignalP"/>
    </source>
</evidence>
<dbReference type="OrthoDB" id="4336304at2"/>
<dbReference type="Proteomes" id="UP000190037">
    <property type="component" value="Unassembled WGS sequence"/>
</dbReference>
<keyword evidence="2" id="KW-0732">Signal</keyword>
<feature type="signal peptide" evidence="2">
    <location>
        <begin position="1"/>
        <end position="43"/>
    </location>
</feature>
<feature type="compositionally biased region" description="Low complexity" evidence="1">
    <location>
        <begin position="584"/>
        <end position="597"/>
    </location>
</feature>
<feature type="compositionally biased region" description="Low complexity" evidence="1">
    <location>
        <begin position="364"/>
        <end position="388"/>
    </location>
</feature>
<feature type="compositionally biased region" description="Low complexity" evidence="1">
    <location>
        <begin position="402"/>
        <end position="425"/>
    </location>
</feature>
<organism evidence="3 4">
    <name type="scientific">Embleya scabrispora</name>
    <dbReference type="NCBI Taxonomy" id="159449"/>
    <lineage>
        <taxon>Bacteria</taxon>
        <taxon>Bacillati</taxon>
        <taxon>Actinomycetota</taxon>
        <taxon>Actinomycetes</taxon>
        <taxon>Kitasatosporales</taxon>
        <taxon>Streptomycetaceae</taxon>
        <taxon>Embleya</taxon>
    </lineage>
</organism>
<feature type="region of interest" description="Disordered" evidence="1">
    <location>
        <begin position="584"/>
        <end position="629"/>
    </location>
</feature>
<comment type="caution">
    <text evidence="3">The sequence shown here is derived from an EMBL/GenBank/DDBJ whole genome shotgun (WGS) entry which is preliminary data.</text>
</comment>
<keyword evidence="4" id="KW-1185">Reference proteome</keyword>
<feature type="compositionally biased region" description="Low complexity" evidence="1">
    <location>
        <begin position="507"/>
        <end position="563"/>
    </location>
</feature>
<dbReference type="STRING" id="159449.B4N89_18455"/>
<proteinExistence type="predicted"/>
<feature type="compositionally biased region" description="Low complexity" evidence="1">
    <location>
        <begin position="604"/>
        <end position="629"/>
    </location>
</feature>
<name>A0A1T3P197_9ACTN</name>
<feature type="region of interest" description="Disordered" evidence="1">
    <location>
        <begin position="339"/>
        <end position="563"/>
    </location>
</feature>
<accession>A0A1T3P197</accession>
<evidence type="ECO:0000256" key="1">
    <source>
        <dbReference type="SAM" id="MobiDB-lite"/>
    </source>
</evidence>
<feature type="compositionally biased region" description="Basic and acidic residues" evidence="1">
    <location>
        <begin position="389"/>
        <end position="401"/>
    </location>
</feature>
<evidence type="ECO:0008006" key="5">
    <source>
        <dbReference type="Google" id="ProtNLM"/>
    </source>
</evidence>
<feature type="compositionally biased region" description="Low complexity" evidence="1">
    <location>
        <begin position="439"/>
        <end position="499"/>
    </location>
</feature>
<sequence length="629" mass="62341">MTGTPAPPIRRQGGRTRSLATLLAVLATLFASLTLVASAPASAAGNGEWSVDPYVPDGTSQNARRYFFLEGAAGTTVPDVVTLHNTSQAPLTLKLFGADAYNTARDGGFALRTVTDKQKDVGTWIQVAPENQTLTLQPGEKRQVPFNIVIPPNATPGDHPGAVVALNTAIEGTQQQGQIKVNIQRQIGARVYLRVQGDALPAMDVQKVEVKRDSGFQEFFGSSKATITYRIVNRGNVILRPKFDLKVEGLFGRKLMSKTEEGTEILPGSTVEKVVEWKDAPRLDHVTVKVGAVAPDQKLDDSASTSYTAAPWPSLLTLAAILILAGLGWGLWRNGRKGKGGDPAVPNGPVGPNDDTTVLPPIPAASTASAAPGVTAASAESSGVPATEEPAKPVEPAKAEAGEPAAHEAGAGAAGAEQAEGAAAADKPDKVGSGDEGRAVAAESASAEAGSAPVVDAKAAEGTPANAEAAVADSSGDAPVADEAAAPAAKRSAQGSGDAAEPDADAAADATAAPAAAVAPGAESAAAQPAGSGAAPETVAASDSAAAAAPPAEAASGAPTSAAALPTEAISEAAAVGTVSPAEAVAATGAESAASGEAGERAAAESVPVGDRASASVADGSADSAGVGR</sequence>
<evidence type="ECO:0000313" key="4">
    <source>
        <dbReference type="Proteomes" id="UP000190037"/>
    </source>
</evidence>
<feature type="compositionally biased region" description="Basic and acidic residues" evidence="1">
    <location>
        <begin position="426"/>
        <end position="438"/>
    </location>
</feature>
<dbReference type="EMBL" id="MWQN01000001">
    <property type="protein sequence ID" value="OPC82660.1"/>
    <property type="molecule type" value="Genomic_DNA"/>
</dbReference>
<feature type="chain" id="PRO_5013024239" description="DUF916 domain-containing protein" evidence="2">
    <location>
        <begin position="44"/>
        <end position="629"/>
    </location>
</feature>
<dbReference type="RefSeq" id="WP_078976926.1">
    <property type="nucleotide sequence ID" value="NZ_MWQN01000001.1"/>
</dbReference>
<reference evidence="3 4" key="1">
    <citation type="submission" date="2017-03" db="EMBL/GenBank/DDBJ databases">
        <title>Draft genome sequence of Streptomyces scabrisporus NF3, endophyte isolated from Amphipterygium adstringens.</title>
        <authorList>
            <person name="Vazquez M."/>
            <person name="Ceapa C.D."/>
            <person name="Rodriguez Luna D."/>
            <person name="Sanchez Esquivel S."/>
        </authorList>
    </citation>
    <scope>NUCLEOTIDE SEQUENCE [LARGE SCALE GENOMIC DNA]</scope>
    <source>
        <strain evidence="3 4">NF3</strain>
    </source>
</reference>
<protein>
    <recommendedName>
        <fullName evidence="5">DUF916 domain-containing protein</fullName>
    </recommendedName>
</protein>
<gene>
    <name evidence="3" type="ORF">B4N89_18455</name>
</gene>
<dbReference type="AlphaFoldDB" id="A0A1T3P197"/>